<evidence type="ECO:0000256" key="1">
    <source>
        <dbReference type="SAM" id="MobiDB-lite"/>
    </source>
</evidence>
<dbReference type="EMBL" id="PYDT01000005">
    <property type="protein sequence ID" value="THU61932.1"/>
    <property type="molecule type" value="Genomic_DNA"/>
</dbReference>
<feature type="transmembrane region" description="Helical" evidence="2">
    <location>
        <begin position="90"/>
        <end position="110"/>
    </location>
</feature>
<proteinExistence type="predicted"/>
<dbReference type="Proteomes" id="UP000317650">
    <property type="component" value="Chromosome 7"/>
</dbReference>
<keyword evidence="5" id="KW-1185">Reference proteome</keyword>
<feature type="domain" description="Methyltransferase type 11" evidence="3">
    <location>
        <begin position="198"/>
        <end position="278"/>
    </location>
</feature>
<organism evidence="4 5">
    <name type="scientific">Musa balbisiana</name>
    <name type="common">Banana</name>
    <dbReference type="NCBI Taxonomy" id="52838"/>
    <lineage>
        <taxon>Eukaryota</taxon>
        <taxon>Viridiplantae</taxon>
        <taxon>Streptophyta</taxon>
        <taxon>Embryophyta</taxon>
        <taxon>Tracheophyta</taxon>
        <taxon>Spermatophyta</taxon>
        <taxon>Magnoliopsida</taxon>
        <taxon>Liliopsida</taxon>
        <taxon>Zingiberales</taxon>
        <taxon>Musaceae</taxon>
        <taxon>Musa</taxon>
    </lineage>
</organism>
<name>A0A4S8JL47_MUSBA</name>
<sequence>MIWSNCGSCLCSALRMRLGPTGGGWVPHHFGPDVGLWTVLVERNPPTSLDLLVSSRLVSCPLSPPMERREMEMEMEMEMEVVMEKKVERLLNRVSLVFAAIATIALLHLFSHSSLSCAPAPLPTAHRAHGRSQPQNPKPAPSSPRSSCDAASREVLTPDKRFAKLRSSHSWRRRADAYAALFASLRSPTLLSNASHVLCVSAGAGHEVAALQESGVSDVTGVDLVDFPPLVRRADPHNLPFFDDVFDIAFSAGLAGALFPTRFVAELERTVRRGGAVVLAVDRPSSAQEAEGIKALFRRSSLLEARNTTMLGSEMTLFIMKNNGKKRS</sequence>
<evidence type="ECO:0000313" key="4">
    <source>
        <dbReference type="EMBL" id="THU61932.1"/>
    </source>
</evidence>
<keyword evidence="2" id="KW-0472">Membrane</keyword>
<dbReference type="Pfam" id="PF08241">
    <property type="entry name" value="Methyltransf_11"/>
    <property type="match status" value="1"/>
</dbReference>
<keyword evidence="2" id="KW-1133">Transmembrane helix</keyword>
<dbReference type="SUPFAM" id="SSF53335">
    <property type="entry name" value="S-adenosyl-L-methionine-dependent methyltransferases"/>
    <property type="match status" value="1"/>
</dbReference>
<evidence type="ECO:0000256" key="2">
    <source>
        <dbReference type="SAM" id="Phobius"/>
    </source>
</evidence>
<keyword evidence="2" id="KW-0812">Transmembrane</keyword>
<reference evidence="4 5" key="1">
    <citation type="journal article" date="2019" name="Nat. Plants">
        <title>Genome sequencing of Musa balbisiana reveals subgenome evolution and function divergence in polyploid bananas.</title>
        <authorList>
            <person name="Yao X."/>
        </authorList>
    </citation>
    <scope>NUCLEOTIDE SEQUENCE [LARGE SCALE GENOMIC DNA]</scope>
    <source>
        <strain evidence="5">cv. DH-PKW</strain>
        <tissue evidence="4">Leaves</tissue>
    </source>
</reference>
<evidence type="ECO:0000259" key="3">
    <source>
        <dbReference type="Pfam" id="PF08241"/>
    </source>
</evidence>
<dbReference type="AlphaFoldDB" id="A0A4S8JL47"/>
<dbReference type="InterPro" id="IPR029063">
    <property type="entry name" value="SAM-dependent_MTases_sf"/>
</dbReference>
<protein>
    <recommendedName>
        <fullName evidence="3">Methyltransferase type 11 domain-containing protein</fullName>
    </recommendedName>
</protein>
<dbReference type="PANTHER" id="PTHR45085:SF3">
    <property type="entry name" value="S-ADENOSYL-L-METHIONINE-DEPENDENT METHYLTRANSFERASES SUPERFAMILY PROTEIN"/>
    <property type="match status" value="1"/>
</dbReference>
<dbReference type="PANTHER" id="PTHR45085">
    <property type="entry name" value="F21J9.14"/>
    <property type="match status" value="1"/>
</dbReference>
<comment type="caution">
    <text evidence="4">The sequence shown here is derived from an EMBL/GenBank/DDBJ whole genome shotgun (WGS) entry which is preliminary data.</text>
</comment>
<dbReference type="InterPro" id="IPR013216">
    <property type="entry name" value="Methyltransf_11"/>
</dbReference>
<accession>A0A4S8JL47</accession>
<dbReference type="GO" id="GO:0008757">
    <property type="term" value="F:S-adenosylmethionine-dependent methyltransferase activity"/>
    <property type="evidence" value="ECO:0007669"/>
    <property type="project" value="InterPro"/>
</dbReference>
<evidence type="ECO:0000313" key="5">
    <source>
        <dbReference type="Proteomes" id="UP000317650"/>
    </source>
</evidence>
<feature type="region of interest" description="Disordered" evidence="1">
    <location>
        <begin position="123"/>
        <end position="153"/>
    </location>
</feature>
<dbReference type="Gene3D" id="3.40.50.150">
    <property type="entry name" value="Vaccinia Virus protein VP39"/>
    <property type="match status" value="1"/>
</dbReference>
<gene>
    <name evidence="4" type="ORF">C4D60_Mb07t28450</name>
</gene>